<evidence type="ECO:0000256" key="2">
    <source>
        <dbReference type="SAM" id="Phobius"/>
    </source>
</evidence>
<gene>
    <name evidence="3" type="ORF">Sdia_58830</name>
</gene>
<keyword evidence="4" id="KW-1185">Reference proteome</keyword>
<reference evidence="3 4" key="1">
    <citation type="submission" date="2020-02" db="EMBL/GenBank/DDBJ databases">
        <title>Whole genome shotgun sequence of Streptomyces diastaticus subsp. diastaticus NBRC 13412.</title>
        <authorList>
            <person name="Ichikawa N."/>
            <person name="Komaki H."/>
            <person name="Tamura T."/>
        </authorList>
    </citation>
    <scope>NUCLEOTIDE SEQUENCE [LARGE SCALE GENOMIC DNA]</scope>
    <source>
        <strain evidence="3 4">NBRC 13412</strain>
    </source>
</reference>
<feature type="transmembrane region" description="Helical" evidence="2">
    <location>
        <begin position="145"/>
        <end position="163"/>
    </location>
</feature>
<feature type="compositionally biased region" description="Low complexity" evidence="1">
    <location>
        <begin position="11"/>
        <end position="23"/>
    </location>
</feature>
<proteinExistence type="predicted"/>
<feature type="region of interest" description="Disordered" evidence="1">
    <location>
        <begin position="1"/>
        <end position="31"/>
    </location>
</feature>
<name>A0ABQ1CXS3_STRDI</name>
<comment type="caution">
    <text evidence="3">The sequence shown here is derived from an EMBL/GenBank/DDBJ whole genome shotgun (WGS) entry which is preliminary data.</text>
</comment>
<accession>A0ABQ1CXS3</accession>
<evidence type="ECO:0008006" key="5">
    <source>
        <dbReference type="Google" id="ProtNLM"/>
    </source>
</evidence>
<keyword evidence="2" id="KW-0472">Membrane</keyword>
<feature type="transmembrane region" description="Helical" evidence="2">
    <location>
        <begin position="37"/>
        <end position="63"/>
    </location>
</feature>
<evidence type="ECO:0000313" key="4">
    <source>
        <dbReference type="Proteomes" id="UP000472710"/>
    </source>
</evidence>
<sequence>MTGPGATAQYPAMPSSAKAASSKNPRRSRTRRAGESAYGLLLLGGRALMGLLAVLLLVAGAWASWPAAQHVMFPQSREHGTMTVVRCGEEHCTGPFAPASDNATRRGKVSIERSVAADEGAELPVVVKPGTTAVVRSGFPGLLHAWVPLGGALLLASVVVAGGMRMRRTAWGLAGAGALLLTGAFLLL</sequence>
<evidence type="ECO:0000256" key="1">
    <source>
        <dbReference type="SAM" id="MobiDB-lite"/>
    </source>
</evidence>
<evidence type="ECO:0000313" key="3">
    <source>
        <dbReference type="EMBL" id="GFH75115.1"/>
    </source>
</evidence>
<organism evidence="3 4">
    <name type="scientific">Streptomyces diastaticus subsp. diastaticus</name>
    <dbReference type="NCBI Taxonomy" id="68040"/>
    <lineage>
        <taxon>Bacteria</taxon>
        <taxon>Bacillati</taxon>
        <taxon>Actinomycetota</taxon>
        <taxon>Actinomycetes</taxon>
        <taxon>Kitasatosporales</taxon>
        <taxon>Streptomycetaceae</taxon>
        <taxon>Streptomyces</taxon>
        <taxon>Streptomyces diastaticus group</taxon>
    </lineage>
</organism>
<keyword evidence="2" id="KW-1133">Transmembrane helix</keyword>
<dbReference type="EMBL" id="BLLN01000005">
    <property type="protein sequence ID" value="GFH75115.1"/>
    <property type="molecule type" value="Genomic_DNA"/>
</dbReference>
<protein>
    <recommendedName>
        <fullName evidence="5">Integral membrane protein</fullName>
    </recommendedName>
</protein>
<dbReference type="Proteomes" id="UP000472710">
    <property type="component" value="Unassembled WGS sequence"/>
</dbReference>
<keyword evidence="2" id="KW-0812">Transmembrane</keyword>
<feature type="transmembrane region" description="Helical" evidence="2">
    <location>
        <begin position="170"/>
        <end position="187"/>
    </location>
</feature>